<dbReference type="EMBL" id="VTPC01040353">
    <property type="protein sequence ID" value="KAF2891029.1"/>
    <property type="molecule type" value="Genomic_DNA"/>
</dbReference>
<evidence type="ECO:0000313" key="2">
    <source>
        <dbReference type="EMBL" id="KAF2891029.1"/>
    </source>
</evidence>
<reference evidence="2" key="1">
    <citation type="submission" date="2019-08" db="EMBL/GenBank/DDBJ databases">
        <title>The genome of the North American firefly Photinus pyralis.</title>
        <authorList>
            <consortium name="Photinus pyralis genome working group"/>
            <person name="Fallon T.R."/>
            <person name="Sander Lower S.E."/>
            <person name="Weng J.-K."/>
        </authorList>
    </citation>
    <scope>NUCLEOTIDE SEQUENCE</scope>
    <source>
        <strain evidence="2">TRF0915ILg1</strain>
        <tissue evidence="2">Whole body</tissue>
    </source>
</reference>
<gene>
    <name evidence="2" type="ORF">ILUMI_15144</name>
</gene>
<sequence length="107" mass="12670">MRRRPNQKDISEQDKERLIALYERNVPITHIAREINPFRGQVYIWIHRYIEEVQGLLRRHRIGRCGRKKVLSAEQTADLLNYKQHQLFASSRSADLQFSNCDAFSSS</sequence>
<dbReference type="Proteomes" id="UP000801492">
    <property type="component" value="Unassembled WGS sequence"/>
</dbReference>
<feature type="non-terminal residue" evidence="2">
    <location>
        <position position="1"/>
    </location>
</feature>
<evidence type="ECO:0000256" key="1">
    <source>
        <dbReference type="ARBA" id="ARBA00004123"/>
    </source>
</evidence>
<dbReference type="GO" id="GO:0005634">
    <property type="term" value="C:nucleus"/>
    <property type="evidence" value="ECO:0007669"/>
    <property type="project" value="UniProtKB-SubCell"/>
</dbReference>
<dbReference type="SUPFAM" id="SSF46689">
    <property type="entry name" value="Homeodomain-like"/>
    <property type="match status" value="1"/>
</dbReference>
<name>A0A8K0G9D6_IGNLU</name>
<proteinExistence type="predicted"/>
<accession>A0A8K0G9D6</accession>
<comment type="subcellular location">
    <subcellularLocation>
        <location evidence="1">Nucleus</location>
    </subcellularLocation>
</comment>
<comment type="caution">
    <text evidence="2">The sequence shown here is derived from an EMBL/GenBank/DDBJ whole genome shotgun (WGS) entry which is preliminary data.</text>
</comment>
<organism evidence="2 3">
    <name type="scientific">Ignelater luminosus</name>
    <name type="common">Cucubano</name>
    <name type="synonym">Pyrophorus luminosus</name>
    <dbReference type="NCBI Taxonomy" id="2038154"/>
    <lineage>
        <taxon>Eukaryota</taxon>
        <taxon>Metazoa</taxon>
        <taxon>Ecdysozoa</taxon>
        <taxon>Arthropoda</taxon>
        <taxon>Hexapoda</taxon>
        <taxon>Insecta</taxon>
        <taxon>Pterygota</taxon>
        <taxon>Neoptera</taxon>
        <taxon>Endopterygota</taxon>
        <taxon>Coleoptera</taxon>
        <taxon>Polyphaga</taxon>
        <taxon>Elateriformia</taxon>
        <taxon>Elateroidea</taxon>
        <taxon>Elateridae</taxon>
        <taxon>Agrypninae</taxon>
        <taxon>Pyrophorini</taxon>
        <taxon>Ignelater</taxon>
    </lineage>
</organism>
<dbReference type="AlphaFoldDB" id="A0A8K0G9D6"/>
<protein>
    <submittedName>
        <fullName evidence="2">Uncharacterized protein</fullName>
    </submittedName>
</protein>
<evidence type="ECO:0000313" key="3">
    <source>
        <dbReference type="Proteomes" id="UP000801492"/>
    </source>
</evidence>
<dbReference type="InterPro" id="IPR009057">
    <property type="entry name" value="Homeodomain-like_sf"/>
</dbReference>
<keyword evidence="3" id="KW-1185">Reference proteome</keyword>